<proteinExistence type="predicted"/>
<evidence type="ECO:0000256" key="2">
    <source>
        <dbReference type="ARBA" id="ARBA00011738"/>
    </source>
</evidence>
<dbReference type="GO" id="GO:0005737">
    <property type="term" value="C:cytoplasm"/>
    <property type="evidence" value="ECO:0007669"/>
    <property type="project" value="UniProtKB-SubCell"/>
</dbReference>
<reference evidence="7" key="2">
    <citation type="submission" date="2021-04" db="EMBL/GenBank/DDBJ databases">
        <authorList>
            <person name="Gilroy R."/>
        </authorList>
    </citation>
    <scope>NUCLEOTIDE SEQUENCE</scope>
    <source>
        <strain evidence="7">CHK193-4272</strain>
    </source>
</reference>
<comment type="subcellular location">
    <subcellularLocation>
        <location evidence="1">Cytoplasm</location>
    </subcellularLocation>
</comment>
<dbReference type="CDD" id="cd10159">
    <property type="entry name" value="CsoR-like_DUF156_2"/>
    <property type="match status" value="1"/>
</dbReference>
<evidence type="ECO:0000256" key="1">
    <source>
        <dbReference type="ARBA" id="ARBA00004496"/>
    </source>
</evidence>
<evidence type="ECO:0000313" key="8">
    <source>
        <dbReference type="Proteomes" id="UP000886808"/>
    </source>
</evidence>
<comment type="caution">
    <text evidence="7">The sequence shown here is derived from an EMBL/GenBank/DDBJ whole genome shotgun (WGS) entry which is preliminary data.</text>
</comment>
<dbReference type="InterPro" id="IPR038390">
    <property type="entry name" value="Metal_Tscrpt_repr_sf"/>
</dbReference>
<dbReference type="GO" id="GO:0045892">
    <property type="term" value="P:negative regulation of DNA-templated transcription"/>
    <property type="evidence" value="ECO:0007669"/>
    <property type="project" value="UniProtKB-ARBA"/>
</dbReference>
<protein>
    <recommendedName>
        <fullName evidence="5">Copper-sensing transcriptional repressor CsoR</fullName>
    </recommendedName>
    <alternativeName>
        <fullName evidence="6">Copper-sensitive operon repressor</fullName>
    </alternativeName>
</protein>
<name>A0A9D1PII9_9FIRM</name>
<evidence type="ECO:0000256" key="6">
    <source>
        <dbReference type="ARBA" id="ARBA00041544"/>
    </source>
</evidence>
<accession>A0A9D1PII9</accession>
<keyword evidence="3" id="KW-0963">Cytoplasm</keyword>
<dbReference type="GO" id="GO:0046872">
    <property type="term" value="F:metal ion binding"/>
    <property type="evidence" value="ECO:0007669"/>
    <property type="project" value="UniProtKB-KW"/>
</dbReference>
<evidence type="ECO:0000256" key="5">
    <source>
        <dbReference type="ARBA" id="ARBA00039938"/>
    </source>
</evidence>
<evidence type="ECO:0000256" key="3">
    <source>
        <dbReference type="ARBA" id="ARBA00022490"/>
    </source>
</evidence>
<dbReference type="Pfam" id="PF02583">
    <property type="entry name" value="Trns_repr_metal"/>
    <property type="match status" value="1"/>
</dbReference>
<dbReference type="GO" id="GO:0003677">
    <property type="term" value="F:DNA binding"/>
    <property type="evidence" value="ECO:0007669"/>
    <property type="project" value="InterPro"/>
</dbReference>
<comment type="subunit">
    <text evidence="2">Homodimer.</text>
</comment>
<dbReference type="PANTHER" id="PTHR33677">
    <property type="entry name" value="TRANSCRIPTIONAL REPRESSOR FRMR-RELATED"/>
    <property type="match status" value="1"/>
</dbReference>
<reference evidence="7" key="1">
    <citation type="journal article" date="2021" name="PeerJ">
        <title>Extensive microbial diversity within the chicken gut microbiome revealed by metagenomics and culture.</title>
        <authorList>
            <person name="Gilroy R."/>
            <person name="Ravi A."/>
            <person name="Getino M."/>
            <person name="Pursley I."/>
            <person name="Horton D.L."/>
            <person name="Alikhan N.F."/>
            <person name="Baker D."/>
            <person name="Gharbi K."/>
            <person name="Hall N."/>
            <person name="Watson M."/>
            <person name="Adriaenssens E.M."/>
            <person name="Foster-Nyarko E."/>
            <person name="Jarju S."/>
            <person name="Secka A."/>
            <person name="Antonio M."/>
            <person name="Oren A."/>
            <person name="Chaudhuri R.R."/>
            <person name="La Ragione R."/>
            <person name="Hildebrand F."/>
            <person name="Pallen M.J."/>
        </authorList>
    </citation>
    <scope>NUCLEOTIDE SEQUENCE</scope>
    <source>
        <strain evidence="7">CHK193-4272</strain>
    </source>
</reference>
<organism evidence="7 8">
    <name type="scientific">Candidatus Butyricicoccus avistercoris</name>
    <dbReference type="NCBI Taxonomy" id="2838518"/>
    <lineage>
        <taxon>Bacteria</taxon>
        <taxon>Bacillati</taxon>
        <taxon>Bacillota</taxon>
        <taxon>Clostridia</taxon>
        <taxon>Eubacteriales</taxon>
        <taxon>Butyricicoccaceae</taxon>
        <taxon>Butyricicoccus</taxon>
    </lineage>
</organism>
<dbReference type="PANTHER" id="PTHR33677:SF4">
    <property type="entry name" value="COPPER-SENSING TRANSCRIPTIONAL REPRESSOR CSOR"/>
    <property type="match status" value="1"/>
</dbReference>
<dbReference type="InterPro" id="IPR003735">
    <property type="entry name" value="Metal_Tscrpt_repr"/>
</dbReference>
<evidence type="ECO:0000256" key="4">
    <source>
        <dbReference type="ARBA" id="ARBA00022723"/>
    </source>
</evidence>
<dbReference type="Proteomes" id="UP000886808">
    <property type="component" value="Unassembled WGS sequence"/>
</dbReference>
<evidence type="ECO:0000313" key="7">
    <source>
        <dbReference type="EMBL" id="HIV62826.1"/>
    </source>
</evidence>
<keyword evidence="4" id="KW-0479">Metal-binding</keyword>
<dbReference type="EMBL" id="DXIE01000048">
    <property type="protein sequence ID" value="HIV62826.1"/>
    <property type="molecule type" value="Genomic_DNA"/>
</dbReference>
<dbReference type="AlphaFoldDB" id="A0A9D1PII9"/>
<dbReference type="Gene3D" id="1.20.58.1000">
    <property type="entry name" value="Metal-sensitive repressor, helix protomer"/>
    <property type="match status" value="1"/>
</dbReference>
<sequence>MRADKNKVEPLLKTARGQVDAIIKMVDDDRYCIDIINQLLAAEALIKKTRKIVLKAHLEGCVLDAACSSDNADRTQKLDEIIKLLDKMER</sequence>
<gene>
    <name evidence="7" type="ORF">H9746_08315</name>
</gene>